<dbReference type="InterPro" id="IPR001129">
    <property type="entry name" value="Membr-assoc_MAPEG"/>
</dbReference>
<dbReference type="RefSeq" id="WP_065732700.1">
    <property type="nucleotide sequence ID" value="NZ_CP016428.1"/>
</dbReference>
<dbReference type="AlphaFoldDB" id="A0A1B1USB1"/>
<keyword evidence="3 5" id="KW-1133">Transmembrane helix</keyword>
<reference evidence="6 7" key="1">
    <citation type="submission" date="2016-07" db="EMBL/GenBank/DDBJ databases">
        <title>Complete genome sequence of Bradyrhizobium icense LMTR 13T, a potential inoculant strain isolated from lima bean (Phaseolus lunatus) in Peru.</title>
        <authorList>
            <person name="Ormeno-Orrillo E."/>
            <person name="Duran D."/>
            <person name="Rogel M.A."/>
            <person name="Rey L."/>
            <person name="Imperial J."/>
            <person name="Ruiz-Argueso T."/>
            <person name="Martinez-Romero E."/>
        </authorList>
    </citation>
    <scope>NUCLEOTIDE SEQUENCE [LARGE SCALE GENOMIC DNA]</scope>
    <source>
        <strain evidence="6 7">LMTR 13</strain>
    </source>
</reference>
<dbReference type="InterPro" id="IPR023352">
    <property type="entry name" value="MAPEG-like_dom_sf"/>
</dbReference>
<sequence>MTLEFKMLGLSILLGLVQIVLASHAASLQRGYMWTASARDEAVPALTGLAGRLDRALRNFIETFPLFAAAVLIAHISGRHGWMTEWGAQLYFGARVAYVALYAAGIFLLRSLVWNVATLGIVLILLSLTWG</sequence>
<accession>A0A1B1USB1</accession>
<evidence type="ECO:0000256" key="5">
    <source>
        <dbReference type="SAM" id="Phobius"/>
    </source>
</evidence>
<evidence type="ECO:0000256" key="3">
    <source>
        <dbReference type="ARBA" id="ARBA00022989"/>
    </source>
</evidence>
<keyword evidence="4 5" id="KW-0472">Membrane</keyword>
<organism evidence="6 7">
    <name type="scientific">Bradyrhizobium icense</name>
    <dbReference type="NCBI Taxonomy" id="1274631"/>
    <lineage>
        <taxon>Bacteria</taxon>
        <taxon>Pseudomonadati</taxon>
        <taxon>Pseudomonadota</taxon>
        <taxon>Alphaproteobacteria</taxon>
        <taxon>Hyphomicrobiales</taxon>
        <taxon>Nitrobacteraceae</taxon>
        <taxon>Bradyrhizobium</taxon>
    </lineage>
</organism>
<protein>
    <recommendedName>
        <fullName evidence="8">MAPEG family protein</fullName>
    </recommendedName>
</protein>
<evidence type="ECO:0008006" key="8">
    <source>
        <dbReference type="Google" id="ProtNLM"/>
    </source>
</evidence>
<keyword evidence="7" id="KW-1185">Reference proteome</keyword>
<gene>
    <name evidence="6" type="ORF">LMTR13_14865</name>
</gene>
<feature type="transmembrane region" description="Helical" evidence="5">
    <location>
        <begin position="88"/>
        <end position="106"/>
    </location>
</feature>
<dbReference type="KEGG" id="bic:LMTR13_14865"/>
<evidence type="ECO:0000313" key="6">
    <source>
        <dbReference type="EMBL" id="ANW05576.1"/>
    </source>
</evidence>
<evidence type="ECO:0000256" key="4">
    <source>
        <dbReference type="ARBA" id="ARBA00023136"/>
    </source>
</evidence>
<feature type="transmembrane region" description="Helical" evidence="5">
    <location>
        <begin position="112"/>
        <end position="130"/>
    </location>
</feature>
<dbReference type="PANTHER" id="PTHR35371:SF1">
    <property type="entry name" value="BLR7753 PROTEIN"/>
    <property type="match status" value="1"/>
</dbReference>
<evidence type="ECO:0000256" key="1">
    <source>
        <dbReference type="ARBA" id="ARBA00004370"/>
    </source>
</evidence>
<evidence type="ECO:0000256" key="2">
    <source>
        <dbReference type="ARBA" id="ARBA00022692"/>
    </source>
</evidence>
<dbReference type="OrthoDB" id="7743618at2"/>
<dbReference type="STRING" id="1274631.LMTR13_14865"/>
<proteinExistence type="predicted"/>
<dbReference type="GO" id="GO:0016020">
    <property type="term" value="C:membrane"/>
    <property type="evidence" value="ECO:0007669"/>
    <property type="project" value="UniProtKB-SubCell"/>
</dbReference>
<dbReference type="Pfam" id="PF01124">
    <property type="entry name" value="MAPEG"/>
    <property type="match status" value="1"/>
</dbReference>
<name>A0A1B1USB1_9BRAD</name>
<evidence type="ECO:0000313" key="7">
    <source>
        <dbReference type="Proteomes" id="UP000092839"/>
    </source>
</evidence>
<dbReference type="Proteomes" id="UP000092839">
    <property type="component" value="Chromosome"/>
</dbReference>
<dbReference type="SUPFAM" id="SSF161084">
    <property type="entry name" value="MAPEG domain-like"/>
    <property type="match status" value="1"/>
</dbReference>
<dbReference type="PANTHER" id="PTHR35371">
    <property type="entry name" value="INNER MEMBRANE PROTEIN"/>
    <property type="match status" value="1"/>
</dbReference>
<dbReference type="EMBL" id="CP016428">
    <property type="protein sequence ID" value="ANW05576.1"/>
    <property type="molecule type" value="Genomic_DNA"/>
</dbReference>
<keyword evidence="2 5" id="KW-0812">Transmembrane</keyword>
<comment type="subcellular location">
    <subcellularLocation>
        <location evidence="1">Membrane</location>
    </subcellularLocation>
</comment>
<dbReference type="Gene3D" id="1.20.120.550">
    <property type="entry name" value="Membrane associated eicosanoid/glutathione metabolism-like domain"/>
    <property type="match status" value="1"/>
</dbReference>